<protein>
    <submittedName>
        <fullName evidence="2">1346_t:CDS:1</fullName>
    </submittedName>
</protein>
<keyword evidence="3" id="KW-1185">Reference proteome</keyword>
<gene>
    <name evidence="2" type="ORF">ALEPTO_LOCUS11439</name>
</gene>
<feature type="region of interest" description="Disordered" evidence="1">
    <location>
        <begin position="72"/>
        <end position="107"/>
    </location>
</feature>
<feature type="non-terminal residue" evidence="2">
    <location>
        <position position="142"/>
    </location>
</feature>
<evidence type="ECO:0000313" key="3">
    <source>
        <dbReference type="Proteomes" id="UP000789508"/>
    </source>
</evidence>
<comment type="caution">
    <text evidence="2">The sequence shown here is derived from an EMBL/GenBank/DDBJ whole genome shotgun (WGS) entry which is preliminary data.</text>
</comment>
<feature type="compositionally biased region" description="Basic and acidic residues" evidence="1">
    <location>
        <begin position="72"/>
        <end position="88"/>
    </location>
</feature>
<dbReference type="AlphaFoldDB" id="A0A9N9N2H2"/>
<dbReference type="EMBL" id="CAJVPS010018408">
    <property type="protein sequence ID" value="CAG8697326.1"/>
    <property type="molecule type" value="Genomic_DNA"/>
</dbReference>
<reference evidence="2" key="1">
    <citation type="submission" date="2021-06" db="EMBL/GenBank/DDBJ databases">
        <authorList>
            <person name="Kallberg Y."/>
            <person name="Tangrot J."/>
            <person name="Rosling A."/>
        </authorList>
    </citation>
    <scope>NUCLEOTIDE SEQUENCE</scope>
    <source>
        <strain evidence="2">FL130A</strain>
    </source>
</reference>
<dbReference type="Proteomes" id="UP000789508">
    <property type="component" value="Unassembled WGS sequence"/>
</dbReference>
<proteinExistence type="predicted"/>
<evidence type="ECO:0000313" key="2">
    <source>
        <dbReference type="EMBL" id="CAG8697326.1"/>
    </source>
</evidence>
<accession>A0A9N9N2H2</accession>
<sequence length="142" mass="16334">MQAPTGFTMPLSTQGLRWIGFFRSENKRGGNRYTAKCKYCLTELNGKPEKLHQHVLRCNDWPILEKTNYLHKVGEESSSSRKRTHDEDTSVNPTIQDDENVSESSMSHPHQETIVKWFAPSLSQSQSEKLHQKLLKAMIYGN</sequence>
<evidence type="ECO:0000256" key="1">
    <source>
        <dbReference type="SAM" id="MobiDB-lite"/>
    </source>
</evidence>
<organism evidence="2 3">
    <name type="scientific">Ambispora leptoticha</name>
    <dbReference type="NCBI Taxonomy" id="144679"/>
    <lineage>
        <taxon>Eukaryota</taxon>
        <taxon>Fungi</taxon>
        <taxon>Fungi incertae sedis</taxon>
        <taxon>Mucoromycota</taxon>
        <taxon>Glomeromycotina</taxon>
        <taxon>Glomeromycetes</taxon>
        <taxon>Archaeosporales</taxon>
        <taxon>Ambisporaceae</taxon>
        <taxon>Ambispora</taxon>
    </lineage>
</organism>
<dbReference type="OrthoDB" id="2442728at2759"/>
<name>A0A9N9N2H2_9GLOM</name>